<keyword evidence="2" id="KW-0732">Signal</keyword>
<dbReference type="AlphaFoldDB" id="A0A6S6SNY1"/>
<organism evidence="3">
    <name type="scientific">uncultured Sulfurovum sp</name>
    <dbReference type="NCBI Taxonomy" id="269237"/>
    <lineage>
        <taxon>Bacteria</taxon>
        <taxon>Pseudomonadati</taxon>
        <taxon>Campylobacterota</taxon>
        <taxon>Epsilonproteobacteria</taxon>
        <taxon>Campylobacterales</taxon>
        <taxon>Sulfurovaceae</taxon>
        <taxon>Sulfurovum</taxon>
        <taxon>environmental samples</taxon>
    </lineage>
</organism>
<keyword evidence="1" id="KW-0812">Transmembrane</keyword>
<feature type="signal peptide" evidence="2">
    <location>
        <begin position="1"/>
        <end position="27"/>
    </location>
</feature>
<gene>
    <name evidence="3" type="ORF">HELGO_WM12851</name>
</gene>
<reference evidence="3" key="1">
    <citation type="submission" date="2020-01" db="EMBL/GenBank/DDBJ databases">
        <authorList>
            <person name="Meier V. D."/>
            <person name="Meier V D."/>
        </authorList>
    </citation>
    <scope>NUCLEOTIDE SEQUENCE</scope>
    <source>
        <strain evidence="3">HLG_WM_MAG_05</strain>
    </source>
</reference>
<name>A0A6S6SNY1_9BACT</name>
<sequence>MNKSNKNQTLLFKIFTLLSFMSMPIMAEVVTQKQKVETIEVSLDSFGLLSMVLLVIISSLVGMFFMKDEFSELT</sequence>
<proteinExistence type="predicted"/>
<accession>A0A6S6SNY1</accession>
<dbReference type="EMBL" id="CACVAU010000022">
    <property type="protein sequence ID" value="CAA6806770.1"/>
    <property type="molecule type" value="Genomic_DNA"/>
</dbReference>
<keyword evidence="1" id="KW-0472">Membrane</keyword>
<feature type="chain" id="PRO_5027790443" evidence="2">
    <location>
        <begin position="28"/>
        <end position="74"/>
    </location>
</feature>
<keyword evidence="1" id="KW-1133">Transmembrane helix</keyword>
<evidence type="ECO:0000313" key="3">
    <source>
        <dbReference type="EMBL" id="CAA6806770.1"/>
    </source>
</evidence>
<protein>
    <submittedName>
        <fullName evidence="3">Uncharacterized protein</fullName>
    </submittedName>
</protein>
<evidence type="ECO:0000256" key="1">
    <source>
        <dbReference type="SAM" id="Phobius"/>
    </source>
</evidence>
<feature type="transmembrane region" description="Helical" evidence="1">
    <location>
        <begin position="46"/>
        <end position="66"/>
    </location>
</feature>
<evidence type="ECO:0000256" key="2">
    <source>
        <dbReference type="SAM" id="SignalP"/>
    </source>
</evidence>